<dbReference type="PROSITE" id="PS00092">
    <property type="entry name" value="N6_MTASE"/>
    <property type="match status" value="1"/>
</dbReference>
<comment type="function">
    <text evidence="5">Methylates the class 1 translation termination release factors RF1/PrfA and RF2/PrfB on the glutamine residue of the universally conserved GGQ motif.</text>
</comment>
<dbReference type="Proteomes" id="UP001597180">
    <property type="component" value="Unassembled WGS sequence"/>
</dbReference>
<evidence type="ECO:0000256" key="3">
    <source>
        <dbReference type="ARBA" id="ARBA00022691"/>
    </source>
</evidence>
<feature type="binding site" evidence="5">
    <location>
        <position position="154"/>
    </location>
    <ligand>
        <name>S-adenosyl-L-methionine</name>
        <dbReference type="ChEBI" id="CHEBI:59789"/>
    </ligand>
</feature>
<evidence type="ECO:0000313" key="9">
    <source>
        <dbReference type="Proteomes" id="UP001597180"/>
    </source>
</evidence>
<dbReference type="InterPro" id="IPR050320">
    <property type="entry name" value="N5-glutamine_MTase"/>
</dbReference>
<dbReference type="InterPro" id="IPR002052">
    <property type="entry name" value="DNA_methylase_N6_adenine_CS"/>
</dbReference>
<evidence type="ECO:0000313" key="8">
    <source>
        <dbReference type="EMBL" id="MFD1218529.1"/>
    </source>
</evidence>
<dbReference type="Gene3D" id="3.40.50.150">
    <property type="entry name" value="Vaccinia Virus protein VP39"/>
    <property type="match status" value="1"/>
</dbReference>
<dbReference type="NCBIfam" id="TIGR03534">
    <property type="entry name" value="RF_mod_PrmC"/>
    <property type="match status" value="1"/>
</dbReference>
<evidence type="ECO:0000259" key="6">
    <source>
        <dbReference type="Pfam" id="PF05175"/>
    </source>
</evidence>
<organism evidence="8 9">
    <name type="scientific">Paenibacillus vulneris</name>
    <dbReference type="NCBI Taxonomy" id="1133364"/>
    <lineage>
        <taxon>Bacteria</taxon>
        <taxon>Bacillati</taxon>
        <taxon>Bacillota</taxon>
        <taxon>Bacilli</taxon>
        <taxon>Bacillales</taxon>
        <taxon>Paenibacillaceae</taxon>
        <taxon>Paenibacillus</taxon>
    </lineage>
</organism>
<dbReference type="Gene3D" id="1.10.8.10">
    <property type="entry name" value="DNA helicase RuvA subunit, C-terminal domain"/>
    <property type="match status" value="1"/>
</dbReference>
<dbReference type="Pfam" id="PF05175">
    <property type="entry name" value="MTS"/>
    <property type="match status" value="1"/>
</dbReference>
<comment type="catalytic activity">
    <reaction evidence="4 5">
        <text>L-glutaminyl-[peptide chain release factor] + S-adenosyl-L-methionine = N(5)-methyl-L-glutaminyl-[peptide chain release factor] + S-adenosyl-L-homocysteine + H(+)</text>
        <dbReference type="Rhea" id="RHEA:42896"/>
        <dbReference type="Rhea" id="RHEA-COMP:10271"/>
        <dbReference type="Rhea" id="RHEA-COMP:10272"/>
        <dbReference type="ChEBI" id="CHEBI:15378"/>
        <dbReference type="ChEBI" id="CHEBI:30011"/>
        <dbReference type="ChEBI" id="CHEBI:57856"/>
        <dbReference type="ChEBI" id="CHEBI:59789"/>
        <dbReference type="ChEBI" id="CHEBI:61891"/>
        <dbReference type="EC" id="2.1.1.297"/>
    </reaction>
</comment>
<feature type="binding site" evidence="5">
    <location>
        <begin position="200"/>
        <end position="203"/>
    </location>
    <ligand>
        <name>substrate</name>
    </ligand>
</feature>
<dbReference type="CDD" id="cd02440">
    <property type="entry name" value="AdoMet_MTases"/>
    <property type="match status" value="1"/>
</dbReference>
<dbReference type="PANTHER" id="PTHR18895:SF74">
    <property type="entry name" value="MTRF1L RELEASE FACTOR GLUTAMINE METHYLTRANSFERASE"/>
    <property type="match status" value="1"/>
</dbReference>
<keyword evidence="3 5" id="KW-0949">S-adenosyl-L-methionine</keyword>
<evidence type="ECO:0000256" key="2">
    <source>
        <dbReference type="ARBA" id="ARBA00022679"/>
    </source>
</evidence>
<evidence type="ECO:0000259" key="7">
    <source>
        <dbReference type="Pfam" id="PF17827"/>
    </source>
</evidence>
<dbReference type="RefSeq" id="WP_345593786.1">
    <property type="nucleotide sequence ID" value="NZ_BAABJG010000047.1"/>
</dbReference>
<dbReference type="EC" id="2.1.1.297" evidence="5"/>
<dbReference type="GO" id="GO:0032259">
    <property type="term" value="P:methylation"/>
    <property type="evidence" value="ECO:0007669"/>
    <property type="project" value="UniProtKB-KW"/>
</dbReference>
<evidence type="ECO:0000256" key="5">
    <source>
        <dbReference type="HAMAP-Rule" id="MF_02126"/>
    </source>
</evidence>
<keyword evidence="1 5" id="KW-0489">Methyltransferase</keyword>
<dbReference type="InterPro" id="IPR019874">
    <property type="entry name" value="RF_methyltr_PrmC"/>
</dbReference>
<keyword evidence="9" id="KW-1185">Reference proteome</keyword>
<comment type="caution">
    <text evidence="8">The sequence shown here is derived from an EMBL/GenBank/DDBJ whole genome shotgun (WGS) entry which is preliminary data.</text>
</comment>
<dbReference type="InterPro" id="IPR007848">
    <property type="entry name" value="Small_mtfrase_dom"/>
</dbReference>
<dbReference type="NCBIfam" id="TIGR00536">
    <property type="entry name" value="hemK_fam"/>
    <property type="match status" value="1"/>
</dbReference>
<dbReference type="HAMAP" id="MF_02126">
    <property type="entry name" value="RF_methyltr_PrmC"/>
    <property type="match status" value="1"/>
</dbReference>
<sequence length="296" mass="32512">MTVERKLTIREAYVEASSFLQGHEVSEASNCAELLLQHLLGWSRSEMLLRWQEMFPVELEGQWCELLKRKAAGEPVQYIIGEQDFYGRTFKVTPAVLIPRPETELLVEQVVMLGTELWPSQEASPLVADIGAGSGAIAVSLAAERPSWRLMSSDISSAALAVAKANAERLGVAGRISFLEGDLLAPYIQQGLRLDAVVSNPPYIPEEDEGGLMPEVRLFEPASALYGGKDGLVLYRRLIAQLKELTSMPFLVGLEVGMGQAKAVSDMLAAVEAWDGIRLVPDLAGIDRHVIAWKRR</sequence>
<proteinExistence type="inferred from homology"/>
<name>A0ABW3UE03_9BACL</name>
<dbReference type="Pfam" id="PF17827">
    <property type="entry name" value="PrmC_N"/>
    <property type="match status" value="1"/>
</dbReference>
<feature type="domain" description="Methyltransferase small" evidence="6">
    <location>
        <begin position="123"/>
        <end position="206"/>
    </location>
</feature>
<feature type="binding site" evidence="5">
    <location>
        <position position="200"/>
    </location>
    <ligand>
        <name>S-adenosyl-L-methionine</name>
        <dbReference type="ChEBI" id="CHEBI:59789"/>
    </ligand>
</feature>
<reference evidence="9" key="1">
    <citation type="journal article" date="2019" name="Int. J. Syst. Evol. Microbiol.">
        <title>The Global Catalogue of Microorganisms (GCM) 10K type strain sequencing project: providing services to taxonomists for standard genome sequencing and annotation.</title>
        <authorList>
            <consortium name="The Broad Institute Genomics Platform"/>
            <consortium name="The Broad Institute Genome Sequencing Center for Infectious Disease"/>
            <person name="Wu L."/>
            <person name="Ma J."/>
        </authorList>
    </citation>
    <scope>NUCLEOTIDE SEQUENCE [LARGE SCALE GENOMIC DNA]</scope>
    <source>
        <strain evidence="9">CCUG 53270</strain>
    </source>
</reference>
<dbReference type="InterPro" id="IPR004556">
    <property type="entry name" value="HemK-like"/>
</dbReference>
<keyword evidence="2 5" id="KW-0808">Transferase</keyword>
<evidence type="ECO:0000256" key="4">
    <source>
        <dbReference type="ARBA" id="ARBA00048391"/>
    </source>
</evidence>
<comment type="caution">
    <text evidence="5">Lacks conserved residue(s) required for the propagation of feature annotation.</text>
</comment>
<evidence type="ECO:0000256" key="1">
    <source>
        <dbReference type="ARBA" id="ARBA00022603"/>
    </source>
</evidence>
<accession>A0ABW3UE03</accession>
<dbReference type="InterPro" id="IPR040758">
    <property type="entry name" value="PrmC_N"/>
</dbReference>
<dbReference type="SUPFAM" id="SSF53335">
    <property type="entry name" value="S-adenosyl-L-methionine-dependent methyltransferases"/>
    <property type="match status" value="1"/>
</dbReference>
<feature type="domain" description="Release factor glutamine methyltransferase N-terminal" evidence="7">
    <location>
        <begin position="11"/>
        <end position="81"/>
    </location>
</feature>
<feature type="binding site" evidence="5">
    <location>
        <begin position="131"/>
        <end position="135"/>
    </location>
    <ligand>
        <name>S-adenosyl-L-methionine</name>
        <dbReference type="ChEBI" id="CHEBI:59789"/>
    </ligand>
</feature>
<comment type="similarity">
    <text evidence="5">Belongs to the protein N5-glutamine methyltransferase family. PrmC subfamily.</text>
</comment>
<dbReference type="EMBL" id="JBHTLU010000003">
    <property type="protein sequence ID" value="MFD1218529.1"/>
    <property type="molecule type" value="Genomic_DNA"/>
</dbReference>
<dbReference type="GO" id="GO:0102559">
    <property type="term" value="F:peptide chain release factor N(5)-glutamine methyltransferase activity"/>
    <property type="evidence" value="ECO:0007669"/>
    <property type="project" value="UniProtKB-EC"/>
</dbReference>
<dbReference type="InterPro" id="IPR029063">
    <property type="entry name" value="SAM-dependent_MTases_sf"/>
</dbReference>
<dbReference type="PANTHER" id="PTHR18895">
    <property type="entry name" value="HEMK METHYLTRANSFERASE"/>
    <property type="match status" value="1"/>
</dbReference>
<protein>
    <recommendedName>
        <fullName evidence="5">Release factor glutamine methyltransferase</fullName>
        <shortName evidence="5">RF MTase</shortName>
        <ecNumber evidence="5">2.1.1.297</ecNumber>
    </recommendedName>
    <alternativeName>
        <fullName evidence="5">N5-glutamine methyltransferase PrmC</fullName>
    </alternativeName>
    <alternativeName>
        <fullName evidence="5">Protein-(glutamine-N5) MTase PrmC</fullName>
    </alternativeName>
    <alternativeName>
        <fullName evidence="5">Protein-glutamine N-methyltransferase PrmC</fullName>
    </alternativeName>
</protein>
<gene>
    <name evidence="5 8" type="primary">prmC</name>
    <name evidence="8" type="ORF">ACFQ4B_00230</name>
</gene>